<keyword evidence="3" id="KW-1185">Reference proteome</keyword>
<dbReference type="EMBL" id="CP011129">
    <property type="protein sequence ID" value="ALN80416.1"/>
    <property type="molecule type" value="Genomic_DNA"/>
</dbReference>
<gene>
    <name evidence="2" type="ORF">LA76x_2283</name>
</gene>
<protein>
    <recommendedName>
        <fullName evidence="4">Cytochrome c domain-containing protein</fullName>
    </recommendedName>
</protein>
<dbReference type="AlphaFoldDB" id="A0A0S2FA60"/>
<name>A0A0S2FA60_LYSAN</name>
<sequence length="451" mass="49508">MNGFFAKLVLLAALPLAAQAGTCSRFDAKNSTAYDPAAKKITLPWRTDYPASIPSHPAYSWESISFKTSWRRYTDAVLKDVRDSGINIDSAGKIRMPAGSPWWIAPWMDYGSNGRERINGLTKERSPDPLDLSPTSPGGFDVWAIGWYNSEGAVGLGKVFADPCDPVLPARDAAGLKFPDKTVSFKMLFSNATGLDYLDGAPTVLAKIDKNSRAKRLKLLQVDIAIRDPDADETDWVMGTFIWKGPARGDGFLDNLVPVGLMWGNDPNVHDATWGAWAPIKQSRINKDLAGVLWQGAPGSWLHRPFPGFQGRLNGPADNMRSSCLSCHALAQWPRNPTLGIVPIYPVGPNGPQPPLSEADIEKNVSDYFRNTRGGDLVDPTFPARPLDYSMQLEAGLTRMCQACKEGKLTGPTPKLCAEAPTRYRVTAPACDLPLLRRVFMNRIEDDPPRQ</sequence>
<dbReference type="RefSeq" id="WP_057917735.1">
    <property type="nucleotide sequence ID" value="NZ_CP011129.1"/>
</dbReference>
<keyword evidence="1" id="KW-0732">Signal</keyword>
<dbReference type="PATRIC" id="fig|84531.8.peg.2294"/>
<proteinExistence type="predicted"/>
<organism evidence="2 3">
    <name type="scientific">Lysobacter antibioticus</name>
    <dbReference type="NCBI Taxonomy" id="84531"/>
    <lineage>
        <taxon>Bacteria</taxon>
        <taxon>Pseudomonadati</taxon>
        <taxon>Pseudomonadota</taxon>
        <taxon>Gammaproteobacteria</taxon>
        <taxon>Lysobacterales</taxon>
        <taxon>Lysobacteraceae</taxon>
        <taxon>Lysobacter</taxon>
    </lineage>
</organism>
<dbReference type="eggNOG" id="ENOG502ZA39">
    <property type="taxonomic scope" value="Bacteria"/>
</dbReference>
<accession>A0A0S2FA60</accession>
<evidence type="ECO:0000313" key="2">
    <source>
        <dbReference type="EMBL" id="ALN80416.1"/>
    </source>
</evidence>
<evidence type="ECO:0000313" key="3">
    <source>
        <dbReference type="Proteomes" id="UP000060787"/>
    </source>
</evidence>
<feature type="signal peptide" evidence="1">
    <location>
        <begin position="1"/>
        <end position="20"/>
    </location>
</feature>
<dbReference type="STRING" id="84531.LA76x_2283"/>
<dbReference type="KEGG" id="lab:LA76x_2283"/>
<feature type="chain" id="PRO_5006596803" description="Cytochrome c domain-containing protein" evidence="1">
    <location>
        <begin position="21"/>
        <end position="451"/>
    </location>
</feature>
<dbReference type="Proteomes" id="UP000060787">
    <property type="component" value="Chromosome"/>
</dbReference>
<evidence type="ECO:0008006" key="4">
    <source>
        <dbReference type="Google" id="ProtNLM"/>
    </source>
</evidence>
<reference evidence="2 3" key="1">
    <citation type="journal article" date="2015" name="BMC Genomics">
        <title>Comparative genomics and metabolic profiling of the genus Lysobacter.</title>
        <authorList>
            <person name="de Bruijn I."/>
            <person name="Cheng X."/>
            <person name="de Jager V."/>
            <person name="Exposito R.G."/>
            <person name="Watrous J."/>
            <person name="Patel N."/>
            <person name="Postma J."/>
            <person name="Dorrestein P.C."/>
            <person name="Kobayashi D."/>
            <person name="Raaijmakers J.M."/>
        </authorList>
    </citation>
    <scope>NUCLEOTIDE SEQUENCE [LARGE SCALE GENOMIC DNA]</scope>
    <source>
        <strain evidence="2 3">76</strain>
    </source>
</reference>
<evidence type="ECO:0000256" key="1">
    <source>
        <dbReference type="SAM" id="SignalP"/>
    </source>
</evidence>